<feature type="transmembrane region" description="Helical" evidence="1">
    <location>
        <begin position="42"/>
        <end position="63"/>
    </location>
</feature>
<keyword evidence="1" id="KW-1133">Transmembrane helix</keyword>
<dbReference type="Proteomes" id="UP000092460">
    <property type="component" value="Unassembled WGS sequence"/>
</dbReference>
<keyword evidence="1" id="KW-0472">Membrane</keyword>
<name>A0A1B0B823_9MUSC</name>
<dbReference type="EMBL" id="JXJN01009815">
    <property type="status" value="NOT_ANNOTATED_CDS"/>
    <property type="molecule type" value="Genomic_DNA"/>
</dbReference>
<dbReference type="VEuPathDB" id="VectorBase:GPPI021831"/>
<proteinExistence type="predicted"/>
<accession>A0A1B0B823</accession>
<keyword evidence="1" id="KW-0812">Transmembrane</keyword>
<sequence>MTCRHRREVDKTCLTSSSVSVKLKIICWEQLRIDYLHMPLKVTMIFAIHELGVIYVTMCMYYLNACKSKG</sequence>
<evidence type="ECO:0000256" key="1">
    <source>
        <dbReference type="SAM" id="Phobius"/>
    </source>
</evidence>
<reference evidence="2" key="2">
    <citation type="submission" date="2020-05" db="UniProtKB">
        <authorList>
            <consortium name="EnsemblMetazoa"/>
        </authorList>
    </citation>
    <scope>IDENTIFICATION</scope>
    <source>
        <strain evidence="2">IAEA</strain>
    </source>
</reference>
<evidence type="ECO:0000313" key="3">
    <source>
        <dbReference type="Proteomes" id="UP000092460"/>
    </source>
</evidence>
<keyword evidence="3" id="KW-1185">Reference proteome</keyword>
<reference evidence="3" key="1">
    <citation type="submission" date="2015-01" db="EMBL/GenBank/DDBJ databases">
        <authorList>
            <person name="Aksoy S."/>
            <person name="Warren W."/>
            <person name="Wilson R.K."/>
        </authorList>
    </citation>
    <scope>NUCLEOTIDE SEQUENCE [LARGE SCALE GENOMIC DNA]</scope>
    <source>
        <strain evidence="3">IAEA</strain>
    </source>
</reference>
<organism evidence="2 3">
    <name type="scientific">Glossina palpalis gambiensis</name>
    <dbReference type="NCBI Taxonomy" id="67801"/>
    <lineage>
        <taxon>Eukaryota</taxon>
        <taxon>Metazoa</taxon>
        <taxon>Ecdysozoa</taxon>
        <taxon>Arthropoda</taxon>
        <taxon>Hexapoda</taxon>
        <taxon>Insecta</taxon>
        <taxon>Pterygota</taxon>
        <taxon>Neoptera</taxon>
        <taxon>Endopterygota</taxon>
        <taxon>Diptera</taxon>
        <taxon>Brachycera</taxon>
        <taxon>Muscomorpha</taxon>
        <taxon>Hippoboscoidea</taxon>
        <taxon>Glossinidae</taxon>
        <taxon>Glossina</taxon>
    </lineage>
</organism>
<evidence type="ECO:0000313" key="2">
    <source>
        <dbReference type="EnsemblMetazoa" id="GPPI021831-PA"/>
    </source>
</evidence>
<dbReference type="EnsemblMetazoa" id="GPPI021831-RA">
    <property type="protein sequence ID" value="GPPI021831-PA"/>
    <property type="gene ID" value="GPPI021831"/>
</dbReference>
<protein>
    <submittedName>
        <fullName evidence="2">Uncharacterized protein</fullName>
    </submittedName>
</protein>
<dbReference type="AlphaFoldDB" id="A0A1B0B823"/>